<dbReference type="SUPFAM" id="SSF69318">
    <property type="entry name" value="Integrin alpha N-terminal domain"/>
    <property type="match status" value="1"/>
</dbReference>
<dbReference type="RefSeq" id="WP_218775618.1">
    <property type="nucleotide sequence ID" value="NZ_FXAV01000001.1"/>
</dbReference>
<feature type="compositionally biased region" description="Basic and acidic residues" evidence="1">
    <location>
        <begin position="82"/>
        <end position="98"/>
    </location>
</feature>
<name>A0ABY1M5V2_RHORH</name>
<sequence length="780" mass="83525">MTGDLNITERVVRADDVRAADPSDEAQERTIHRYGRISILAAPGESAEESVPEIGDMRDLVDDPTEVETLGLAAQRLRQSADYRRAKENRPRDGREWDMGDCTSVVPVPPQVAESDSEQEAGPTSSYLEGSVAVGIVIVQGPTAALSFTEAEVVKVIAEVQNGLGWLATANPLAGISFSYDIQNVNLSVQADPSAADLEALWRDPAMGALGYSADWNGVGAYVEDIRSRYGTRWTYCAFFTKYPLGHFAYAGAPRVVMDYNNDGWGPDNIDRVFAHETGHIFGCPDEYADSRCTCGGAFGRYGLANGNCENCAAEGGVPCLMKGNTFTVCGFTPGHLGWAPQLAVNNFGYNAGSWRTDRHPRFLADTTGNRRADIVGFGDAGVYVSRSQPNGRFETPRLVVKDFAYQAGGWRVDRHPRFLADTTGDGRADIVGFGDAGVYVSRAQTDGSFGPVTRVVADFGYVAGGWRVERHPRFLADTTGDGRADIVGFGDAGVYVSRAQADGSFGPVTRVVADFGYVAGGWRVERHPRFLADTTGDGRADIVGFGDAGVYVSRAQADGSFGPVTRVVADFGYVAGGWRVERHPRFLADTTGDGRADIVGFGDAGVYVSRAQADGTFGPVTRVVDDFGYNAGGWRVERHLRFLADTTGDGRADIVGFGEAGVYVSLARADGTYGPVTRVVDNFAYSAGGWRIERHPRFLADTTGDGRADIVGFGNAGVYVSRALGNGGFDAPGLIVTNFGYDAGGWRVDQHPRFLADTTGDGRADIIGFGSAGVWLHRS</sequence>
<gene>
    <name evidence="2" type="ORF">SAMN02745947_00752</name>
</gene>
<evidence type="ECO:0000256" key="1">
    <source>
        <dbReference type="SAM" id="MobiDB-lite"/>
    </source>
</evidence>
<comment type="caution">
    <text evidence="2">The sequence shown here is derived from an EMBL/GenBank/DDBJ whole genome shotgun (WGS) entry which is preliminary data.</text>
</comment>
<reference evidence="2 3" key="1">
    <citation type="submission" date="2017-04" db="EMBL/GenBank/DDBJ databases">
        <authorList>
            <person name="Varghese N."/>
            <person name="Submissions S."/>
        </authorList>
    </citation>
    <scope>NUCLEOTIDE SEQUENCE [LARGE SCALE GENOMIC DNA]</scope>
    <source>
        <strain evidence="2 3">J3</strain>
    </source>
</reference>
<organism evidence="2 3">
    <name type="scientific">Rhodococcus rhodochrous J3</name>
    <dbReference type="NCBI Taxonomy" id="903528"/>
    <lineage>
        <taxon>Bacteria</taxon>
        <taxon>Bacillati</taxon>
        <taxon>Actinomycetota</taxon>
        <taxon>Actinomycetes</taxon>
        <taxon>Mycobacteriales</taxon>
        <taxon>Nocardiaceae</taxon>
        <taxon>Rhodococcus</taxon>
    </lineage>
</organism>
<dbReference type="Proteomes" id="UP000193566">
    <property type="component" value="Unassembled WGS sequence"/>
</dbReference>
<proteinExistence type="predicted"/>
<protein>
    <submittedName>
        <fullName evidence="2">Repeat domain-containing protein</fullName>
    </submittedName>
</protein>
<dbReference type="EMBL" id="FXAV01000001">
    <property type="protein sequence ID" value="SMG14289.1"/>
    <property type="molecule type" value="Genomic_DNA"/>
</dbReference>
<dbReference type="SUPFAM" id="SSF55486">
    <property type="entry name" value="Metalloproteases ('zincins'), catalytic domain"/>
    <property type="match status" value="1"/>
</dbReference>
<evidence type="ECO:0000313" key="3">
    <source>
        <dbReference type="Proteomes" id="UP000193566"/>
    </source>
</evidence>
<keyword evidence="3" id="KW-1185">Reference proteome</keyword>
<feature type="region of interest" description="Disordered" evidence="1">
    <location>
        <begin position="82"/>
        <end position="125"/>
    </location>
</feature>
<evidence type="ECO:0000313" key="2">
    <source>
        <dbReference type="EMBL" id="SMG14289.1"/>
    </source>
</evidence>
<dbReference type="InterPro" id="IPR028994">
    <property type="entry name" value="Integrin_alpha_N"/>
</dbReference>
<accession>A0ABY1M5V2</accession>